<name>A0A2G2VZ34_CAPBA</name>
<dbReference type="AlphaFoldDB" id="A0A2G2VZ34"/>
<feature type="compositionally biased region" description="Basic and acidic residues" evidence="1">
    <location>
        <begin position="26"/>
        <end position="40"/>
    </location>
</feature>
<gene>
    <name evidence="2" type="ORF">CQW23_21819</name>
</gene>
<protein>
    <submittedName>
        <fullName evidence="2">Uncharacterized protein</fullName>
    </submittedName>
</protein>
<dbReference type="Proteomes" id="UP000224567">
    <property type="component" value="Unassembled WGS sequence"/>
</dbReference>
<reference evidence="2 3" key="1">
    <citation type="journal article" date="2017" name="Genome Biol.">
        <title>New reference genome sequences of hot pepper reveal the massive evolution of plant disease-resistance genes by retroduplication.</title>
        <authorList>
            <person name="Kim S."/>
            <person name="Park J."/>
            <person name="Yeom S.I."/>
            <person name="Kim Y.M."/>
            <person name="Seo E."/>
            <person name="Kim K.T."/>
            <person name="Kim M.S."/>
            <person name="Lee J.M."/>
            <person name="Cheong K."/>
            <person name="Shin H.S."/>
            <person name="Kim S.B."/>
            <person name="Han K."/>
            <person name="Lee J."/>
            <person name="Park M."/>
            <person name="Lee H.A."/>
            <person name="Lee H.Y."/>
            <person name="Lee Y."/>
            <person name="Oh S."/>
            <person name="Lee J.H."/>
            <person name="Choi E."/>
            <person name="Choi E."/>
            <person name="Lee S.E."/>
            <person name="Jeon J."/>
            <person name="Kim H."/>
            <person name="Choi G."/>
            <person name="Song H."/>
            <person name="Lee J."/>
            <person name="Lee S.C."/>
            <person name="Kwon J.K."/>
            <person name="Lee H.Y."/>
            <person name="Koo N."/>
            <person name="Hong Y."/>
            <person name="Kim R.W."/>
            <person name="Kang W.H."/>
            <person name="Huh J.H."/>
            <person name="Kang B.C."/>
            <person name="Yang T.J."/>
            <person name="Lee Y.H."/>
            <person name="Bennetzen J.L."/>
            <person name="Choi D."/>
        </authorList>
    </citation>
    <scope>NUCLEOTIDE SEQUENCE [LARGE SCALE GENOMIC DNA]</scope>
    <source>
        <strain evidence="3">cv. PBC81</strain>
    </source>
</reference>
<reference evidence="3" key="2">
    <citation type="journal article" date="2017" name="J. Anim. Genet.">
        <title>Multiple reference genome sequences of hot pepper reveal the massive evolution of plant disease resistance genes by retroduplication.</title>
        <authorList>
            <person name="Kim S."/>
            <person name="Park J."/>
            <person name="Yeom S.-I."/>
            <person name="Kim Y.-M."/>
            <person name="Seo E."/>
            <person name="Kim K.-T."/>
            <person name="Kim M.-S."/>
            <person name="Lee J.M."/>
            <person name="Cheong K."/>
            <person name="Shin H.-S."/>
            <person name="Kim S.-B."/>
            <person name="Han K."/>
            <person name="Lee J."/>
            <person name="Park M."/>
            <person name="Lee H.-A."/>
            <person name="Lee H.-Y."/>
            <person name="Lee Y."/>
            <person name="Oh S."/>
            <person name="Lee J.H."/>
            <person name="Choi E."/>
            <person name="Choi E."/>
            <person name="Lee S.E."/>
            <person name="Jeon J."/>
            <person name="Kim H."/>
            <person name="Choi G."/>
            <person name="Song H."/>
            <person name="Lee J."/>
            <person name="Lee S.-C."/>
            <person name="Kwon J.-K."/>
            <person name="Lee H.-Y."/>
            <person name="Koo N."/>
            <person name="Hong Y."/>
            <person name="Kim R.W."/>
            <person name="Kang W.-H."/>
            <person name="Huh J.H."/>
            <person name="Kang B.-C."/>
            <person name="Yang T.-J."/>
            <person name="Lee Y.-H."/>
            <person name="Bennetzen J.L."/>
            <person name="Choi D."/>
        </authorList>
    </citation>
    <scope>NUCLEOTIDE SEQUENCE [LARGE SCALE GENOMIC DNA]</scope>
    <source>
        <strain evidence="3">cv. PBC81</strain>
    </source>
</reference>
<dbReference type="STRING" id="33114.A0A2G2VZ34"/>
<organism evidence="2 3">
    <name type="scientific">Capsicum baccatum</name>
    <name type="common">Peruvian pepper</name>
    <dbReference type="NCBI Taxonomy" id="33114"/>
    <lineage>
        <taxon>Eukaryota</taxon>
        <taxon>Viridiplantae</taxon>
        <taxon>Streptophyta</taxon>
        <taxon>Embryophyta</taxon>
        <taxon>Tracheophyta</taxon>
        <taxon>Spermatophyta</taxon>
        <taxon>Magnoliopsida</taxon>
        <taxon>eudicotyledons</taxon>
        <taxon>Gunneridae</taxon>
        <taxon>Pentapetalae</taxon>
        <taxon>asterids</taxon>
        <taxon>lamiids</taxon>
        <taxon>Solanales</taxon>
        <taxon>Solanaceae</taxon>
        <taxon>Solanoideae</taxon>
        <taxon>Capsiceae</taxon>
        <taxon>Capsicum</taxon>
    </lineage>
</organism>
<evidence type="ECO:0000313" key="3">
    <source>
        <dbReference type="Proteomes" id="UP000224567"/>
    </source>
</evidence>
<sequence length="151" mass="16548">MTVTSSSNKLGESNLQASMGLNTYTSDHDETLPSHRRENGDATTVEQADMTELYSRLFCFRVAGSASTAAYKRWEKVAIAGVSLVVDAAEHLERTTIDKEAEPVQNSLYQFTELHETKAPTVVSLVADAGEHLERTTIDKDVGQIQNSQGE</sequence>
<accession>A0A2G2VZ34</accession>
<comment type="caution">
    <text evidence="2">The sequence shown here is derived from an EMBL/GenBank/DDBJ whole genome shotgun (WGS) entry which is preliminary data.</text>
</comment>
<evidence type="ECO:0000256" key="1">
    <source>
        <dbReference type="SAM" id="MobiDB-lite"/>
    </source>
</evidence>
<evidence type="ECO:0000313" key="2">
    <source>
        <dbReference type="EMBL" id="PHT38246.1"/>
    </source>
</evidence>
<dbReference type="OrthoDB" id="10602747at2759"/>
<dbReference type="EMBL" id="MLFT02000009">
    <property type="protein sequence ID" value="PHT38246.1"/>
    <property type="molecule type" value="Genomic_DNA"/>
</dbReference>
<keyword evidence="3" id="KW-1185">Reference proteome</keyword>
<feature type="region of interest" description="Disordered" evidence="1">
    <location>
        <begin position="23"/>
        <end position="42"/>
    </location>
</feature>
<proteinExistence type="predicted"/>